<evidence type="ECO:0000259" key="4">
    <source>
        <dbReference type="Pfam" id="PF01959"/>
    </source>
</evidence>
<keyword evidence="1" id="KW-0028">Amino-acid biosynthesis</keyword>
<dbReference type="InterPro" id="IPR002812">
    <property type="entry name" value="DHQS"/>
</dbReference>
<evidence type="ECO:0000256" key="1">
    <source>
        <dbReference type="ARBA" id="ARBA00022605"/>
    </source>
</evidence>
<dbReference type="GO" id="GO:0003856">
    <property type="term" value="F:3-dehydroquinate synthase activity"/>
    <property type="evidence" value="ECO:0007669"/>
    <property type="project" value="InterPro"/>
</dbReference>
<dbReference type="PANTHER" id="PTHR33563:SF1">
    <property type="entry name" value="3-DEHYDROQUINATE SYNTHASE"/>
    <property type="match status" value="1"/>
</dbReference>
<dbReference type="InterPro" id="IPR056179">
    <property type="entry name" value="DHQS_C"/>
</dbReference>
<protein>
    <submittedName>
        <fullName evidence="6">3-dehydroquinate synthase II</fullName>
    </submittedName>
</protein>
<dbReference type="Pfam" id="PF26558">
    <property type="entry name" value="DHQS_2nd"/>
    <property type="match status" value="1"/>
</dbReference>
<dbReference type="PANTHER" id="PTHR33563">
    <property type="match status" value="1"/>
</dbReference>
<sequence length="403" mass="43017">MRFAWIDLREVPRPQLQAVVDAAIHARMAGVVASDAELLGTLPPTVTRVLVPGGPAPAAVKKLGDKESKEAKEAKAGDKEATSPSGSGTSPSGAGIDVLLRKFSTQDELDALASDHRASTDRQVSGFIDVRDDRTLQLSCAGAMVLPYTVIHFADPTKIPLEIVLAAAESAEGKLVTVVDGLEEAAIVFDVLERGSDGILFTPRSADEVFALARLLEATTPQLELSTLTVESIRHVGLGDRVCVDTCSHFEEDEGILVGSYSSGFVLCCSETHPLPYMPTRPFRVNAGALHSYTLGPDNRTNYLSEVGSGSALLAVGADGRTRRVVVGRAKLESRPLLEIRTHAEDGRLVSLTVQDDWHVRVLGPGGKVLNVTELRTGDELLGYLAADKRHVGLPIGEFCKEV</sequence>
<gene>
    <name evidence="6" type="ORF">OHA22_22690</name>
</gene>
<organism evidence="6">
    <name type="scientific">Streptomyces sp. NBC_00093</name>
    <dbReference type="NCBI Taxonomy" id="2975649"/>
    <lineage>
        <taxon>Bacteria</taxon>
        <taxon>Bacillati</taxon>
        <taxon>Actinomycetota</taxon>
        <taxon>Actinomycetes</taxon>
        <taxon>Kitasatosporales</taxon>
        <taxon>Streptomycetaceae</taxon>
        <taxon>Streptomyces</taxon>
    </lineage>
</organism>
<proteinExistence type="predicted"/>
<feature type="domain" description="3-dehydroquinate synthase C-terminal" evidence="5">
    <location>
        <begin position="228"/>
        <end position="402"/>
    </location>
</feature>
<evidence type="ECO:0000259" key="5">
    <source>
        <dbReference type="Pfam" id="PF26558"/>
    </source>
</evidence>
<feature type="compositionally biased region" description="Basic and acidic residues" evidence="3">
    <location>
        <begin position="62"/>
        <end position="81"/>
    </location>
</feature>
<dbReference type="GO" id="GO:0009073">
    <property type="term" value="P:aromatic amino acid family biosynthetic process"/>
    <property type="evidence" value="ECO:0007669"/>
    <property type="project" value="UniProtKB-KW"/>
</dbReference>
<evidence type="ECO:0000256" key="2">
    <source>
        <dbReference type="ARBA" id="ARBA00023141"/>
    </source>
</evidence>
<dbReference type="EMBL" id="CP108222">
    <property type="protein sequence ID" value="WTT18143.1"/>
    <property type="molecule type" value="Genomic_DNA"/>
</dbReference>
<evidence type="ECO:0000313" key="6">
    <source>
        <dbReference type="EMBL" id="WTT18143.1"/>
    </source>
</evidence>
<dbReference type="InterPro" id="IPR030960">
    <property type="entry name" value="DHQS/DOIS_N"/>
</dbReference>
<accession>A0AAU2A1N1</accession>
<keyword evidence="2" id="KW-0057">Aromatic amino acid biosynthesis</keyword>
<feature type="compositionally biased region" description="Low complexity" evidence="3">
    <location>
        <begin position="82"/>
        <end position="93"/>
    </location>
</feature>
<feature type="region of interest" description="Disordered" evidence="3">
    <location>
        <begin position="58"/>
        <end position="93"/>
    </location>
</feature>
<evidence type="ECO:0000256" key="3">
    <source>
        <dbReference type="SAM" id="MobiDB-lite"/>
    </source>
</evidence>
<reference evidence="6" key="1">
    <citation type="submission" date="2022-10" db="EMBL/GenBank/DDBJ databases">
        <title>The complete genomes of actinobacterial strains from the NBC collection.</title>
        <authorList>
            <person name="Joergensen T.S."/>
            <person name="Alvarez Arevalo M."/>
            <person name="Sterndorff E.B."/>
            <person name="Faurdal D."/>
            <person name="Vuksanovic O."/>
            <person name="Mourched A.-S."/>
            <person name="Charusanti P."/>
            <person name="Shaw S."/>
            <person name="Blin K."/>
            <person name="Weber T."/>
        </authorList>
    </citation>
    <scope>NUCLEOTIDE SEQUENCE</scope>
    <source>
        <strain evidence="6">NBC_00093</strain>
    </source>
</reference>
<dbReference type="NCBIfam" id="NF002625">
    <property type="entry name" value="PRK02290.1-3"/>
    <property type="match status" value="1"/>
</dbReference>
<dbReference type="GO" id="GO:0016491">
    <property type="term" value="F:oxidoreductase activity"/>
    <property type="evidence" value="ECO:0007669"/>
    <property type="project" value="InterPro"/>
</dbReference>
<dbReference type="GO" id="GO:0008652">
    <property type="term" value="P:amino acid biosynthetic process"/>
    <property type="evidence" value="ECO:0007669"/>
    <property type="project" value="UniProtKB-KW"/>
</dbReference>
<dbReference type="AlphaFoldDB" id="A0AAU2A1N1"/>
<name>A0AAU2A1N1_9ACTN</name>
<dbReference type="Pfam" id="PF01959">
    <property type="entry name" value="DHQS"/>
    <property type="match status" value="1"/>
</dbReference>
<feature type="domain" description="3-dehydroquinate synthase N-terminal" evidence="4">
    <location>
        <begin position="1"/>
        <end position="215"/>
    </location>
</feature>